<dbReference type="InterPro" id="IPR000709">
    <property type="entry name" value="Leu_Ile_Val-bd"/>
</dbReference>
<keyword evidence="2" id="KW-0813">Transport</keyword>
<sequence>MNRVLTTLLVALAALCLPGLAAAQSDTVKVGAVLSVTGPASFLGEPEKNTVQMMVDQVNAAGGLLGKKLEVVILDDETDVNKAVLGAQRLIRMDKVVAVMGPTTSGNTLAIMQNVAAAEVPLVSFSAAEKIVNPVNPWIFKNPQSDRHAVARILEHAKGRGYKKIAILTVSDGYGQAGREVLKELVPAGGFELIADEVYGPKDTDMTAQLTKIKAAAPDAIVCWGTNPGPAVVAKNRVQLGMATPLYMSHGVASKKFIELAGEAAEGVMLPAGKLIVASQLPDSDPQKKVLLDYTKQYTEKFNQPVSTFGGHGWDGVMLLAKAVQMGNSAEPKDIRDNLEKIKDFVGIGGVFSFSPTDHNGLDATAFVMIEVAGADWKIMTK</sequence>
<evidence type="ECO:0000313" key="7">
    <source>
        <dbReference type="EMBL" id="NDY58517.1"/>
    </source>
</evidence>
<dbReference type="EMBL" id="JAAGRQ010000109">
    <property type="protein sequence ID" value="NDY58517.1"/>
    <property type="molecule type" value="Genomic_DNA"/>
</dbReference>
<comment type="caution">
    <text evidence="7">The sequence shown here is derived from an EMBL/GenBank/DDBJ whole genome shotgun (WGS) entry which is preliminary data.</text>
</comment>
<dbReference type="InterPro" id="IPR028081">
    <property type="entry name" value="Leu-bd"/>
</dbReference>
<dbReference type="Gene3D" id="3.40.50.2300">
    <property type="match status" value="2"/>
</dbReference>
<proteinExistence type="inferred from homology"/>
<dbReference type="FunFam" id="3.40.50.2300:FF:000491">
    <property type="entry name" value="Branched-chain amino acid ABC transporter substrate-binding protein"/>
    <property type="match status" value="1"/>
</dbReference>
<evidence type="ECO:0000256" key="2">
    <source>
        <dbReference type="ARBA" id="ARBA00022448"/>
    </source>
</evidence>
<dbReference type="RefSeq" id="WP_163303589.1">
    <property type="nucleotide sequence ID" value="NZ_JAAGRQ010000109.1"/>
</dbReference>
<dbReference type="SUPFAM" id="SSF53822">
    <property type="entry name" value="Periplasmic binding protein-like I"/>
    <property type="match status" value="1"/>
</dbReference>
<evidence type="ECO:0000256" key="1">
    <source>
        <dbReference type="ARBA" id="ARBA00010062"/>
    </source>
</evidence>
<evidence type="ECO:0000256" key="3">
    <source>
        <dbReference type="ARBA" id="ARBA00022729"/>
    </source>
</evidence>
<accession>A0A7K3NQZ2</accession>
<dbReference type="InterPro" id="IPR051010">
    <property type="entry name" value="BCAA_transport"/>
</dbReference>
<evidence type="ECO:0000313" key="8">
    <source>
        <dbReference type="Proteomes" id="UP000469724"/>
    </source>
</evidence>
<dbReference type="PANTHER" id="PTHR30483">
    <property type="entry name" value="LEUCINE-SPECIFIC-BINDING PROTEIN"/>
    <property type="match status" value="1"/>
</dbReference>
<dbReference type="PANTHER" id="PTHR30483:SF38">
    <property type="entry name" value="BLR7848 PROTEIN"/>
    <property type="match status" value="1"/>
</dbReference>
<evidence type="ECO:0000256" key="5">
    <source>
        <dbReference type="SAM" id="SignalP"/>
    </source>
</evidence>
<organism evidence="7 8">
    <name type="scientific">Desulfolutivibrio sulfodismutans</name>
    <dbReference type="NCBI Taxonomy" id="63561"/>
    <lineage>
        <taxon>Bacteria</taxon>
        <taxon>Pseudomonadati</taxon>
        <taxon>Thermodesulfobacteriota</taxon>
        <taxon>Desulfovibrionia</taxon>
        <taxon>Desulfovibrionales</taxon>
        <taxon>Desulfovibrionaceae</taxon>
        <taxon>Desulfolutivibrio</taxon>
    </lineage>
</organism>
<reference evidence="7 8" key="1">
    <citation type="submission" date="2020-02" db="EMBL/GenBank/DDBJ databases">
        <title>Comparative genomics of sulfur disproportionating microorganisms.</title>
        <authorList>
            <person name="Ward L.M."/>
            <person name="Bertran E."/>
            <person name="Johnston D.T."/>
        </authorList>
    </citation>
    <scope>NUCLEOTIDE SEQUENCE [LARGE SCALE GENOMIC DNA]</scope>
    <source>
        <strain evidence="7 8">DSM 3696</strain>
    </source>
</reference>
<keyword evidence="3 5" id="KW-0732">Signal</keyword>
<evidence type="ECO:0000259" key="6">
    <source>
        <dbReference type="Pfam" id="PF13458"/>
    </source>
</evidence>
<dbReference type="AlphaFoldDB" id="A0A7K3NQZ2"/>
<dbReference type="CDD" id="cd06333">
    <property type="entry name" value="PBP1_ABC_RPA1789-like"/>
    <property type="match status" value="1"/>
</dbReference>
<gene>
    <name evidence="7" type="ORF">G3N56_17420</name>
</gene>
<feature type="chain" id="PRO_5029894504" evidence="5">
    <location>
        <begin position="24"/>
        <end position="382"/>
    </location>
</feature>
<feature type="domain" description="Leucine-binding protein" evidence="6">
    <location>
        <begin position="27"/>
        <end position="371"/>
    </location>
</feature>
<protein>
    <submittedName>
        <fullName evidence="7">ABC transporter substrate-binding protein</fullName>
    </submittedName>
</protein>
<dbReference type="Pfam" id="PF13458">
    <property type="entry name" value="Peripla_BP_6"/>
    <property type="match status" value="1"/>
</dbReference>
<dbReference type="Proteomes" id="UP000469724">
    <property type="component" value="Unassembled WGS sequence"/>
</dbReference>
<name>A0A7K3NQZ2_9BACT</name>
<feature type="signal peptide" evidence="5">
    <location>
        <begin position="1"/>
        <end position="23"/>
    </location>
</feature>
<keyword evidence="8" id="KW-1185">Reference proteome</keyword>
<dbReference type="PRINTS" id="PR00337">
    <property type="entry name" value="LEUILEVALBP"/>
</dbReference>
<comment type="similarity">
    <text evidence="1">Belongs to the leucine-binding protein family.</text>
</comment>
<dbReference type="GO" id="GO:0006865">
    <property type="term" value="P:amino acid transport"/>
    <property type="evidence" value="ECO:0007669"/>
    <property type="project" value="UniProtKB-KW"/>
</dbReference>
<keyword evidence="4" id="KW-0029">Amino-acid transport</keyword>
<evidence type="ECO:0000256" key="4">
    <source>
        <dbReference type="ARBA" id="ARBA00022970"/>
    </source>
</evidence>
<dbReference type="InterPro" id="IPR028082">
    <property type="entry name" value="Peripla_BP_I"/>
</dbReference>